<dbReference type="Pfam" id="PF08507">
    <property type="entry name" value="COPI_assoc"/>
    <property type="match status" value="1"/>
</dbReference>
<proteinExistence type="predicted"/>
<gene>
    <name evidence="6" type="ORF">FOZ63_027527</name>
</gene>
<evidence type="ECO:0000256" key="5">
    <source>
        <dbReference type="SAM" id="Phobius"/>
    </source>
</evidence>
<dbReference type="EMBL" id="JABANO010018544">
    <property type="protein sequence ID" value="KAF4731641.1"/>
    <property type="molecule type" value="Genomic_DNA"/>
</dbReference>
<dbReference type="Proteomes" id="UP000553632">
    <property type="component" value="Unassembled WGS sequence"/>
</dbReference>
<keyword evidence="7" id="KW-1185">Reference proteome</keyword>
<dbReference type="AlphaFoldDB" id="A0A7J6SFR0"/>
<evidence type="ECO:0000313" key="7">
    <source>
        <dbReference type="Proteomes" id="UP000553632"/>
    </source>
</evidence>
<keyword evidence="4 5" id="KW-0472">Membrane</keyword>
<evidence type="ECO:0000256" key="1">
    <source>
        <dbReference type="ARBA" id="ARBA00004141"/>
    </source>
</evidence>
<dbReference type="GO" id="GO:0016020">
    <property type="term" value="C:membrane"/>
    <property type="evidence" value="ECO:0007669"/>
    <property type="project" value="UniProtKB-SubCell"/>
</dbReference>
<feature type="transmembrane region" description="Helical" evidence="5">
    <location>
        <begin position="72"/>
        <end position="97"/>
    </location>
</feature>
<dbReference type="OMA" id="TPLNYCV"/>
<dbReference type="PANTHER" id="PTHR28128:SF1">
    <property type="entry name" value="GOLGI APPARATUS MEMBRANE PROTEIN TVP15"/>
    <property type="match status" value="1"/>
</dbReference>
<accession>A0A7J6SFR0</accession>
<protein>
    <recommendedName>
        <fullName evidence="8">MARVEL domain-containing protein</fullName>
    </recommendedName>
</protein>
<evidence type="ECO:0000256" key="3">
    <source>
        <dbReference type="ARBA" id="ARBA00022989"/>
    </source>
</evidence>
<keyword evidence="3 5" id="KW-1133">Transmembrane helix</keyword>
<feature type="transmembrane region" description="Helical" evidence="5">
    <location>
        <begin position="35"/>
        <end position="60"/>
    </location>
</feature>
<organism evidence="6 7">
    <name type="scientific">Perkinsus olseni</name>
    <name type="common">Perkinsus atlanticus</name>
    <dbReference type="NCBI Taxonomy" id="32597"/>
    <lineage>
        <taxon>Eukaryota</taxon>
        <taxon>Sar</taxon>
        <taxon>Alveolata</taxon>
        <taxon>Perkinsozoa</taxon>
        <taxon>Perkinsea</taxon>
        <taxon>Perkinsida</taxon>
        <taxon>Perkinsidae</taxon>
        <taxon>Perkinsus</taxon>
    </lineage>
</organism>
<dbReference type="InterPro" id="IPR013714">
    <property type="entry name" value="Golgi_TVP15"/>
</dbReference>
<comment type="subcellular location">
    <subcellularLocation>
        <location evidence="1">Membrane</location>
        <topology evidence="1">Multi-pass membrane protein</topology>
    </subcellularLocation>
</comment>
<keyword evidence="2 5" id="KW-0812">Transmembrane</keyword>
<evidence type="ECO:0000313" key="6">
    <source>
        <dbReference type="EMBL" id="KAF4731641.1"/>
    </source>
</evidence>
<dbReference type="PANTHER" id="PTHR28128">
    <property type="entry name" value="GOLGI APPARATUS MEMBRANE PROTEIN TVP15"/>
    <property type="match status" value="1"/>
</dbReference>
<evidence type="ECO:0008006" key="8">
    <source>
        <dbReference type="Google" id="ProtNLM"/>
    </source>
</evidence>
<reference evidence="6 7" key="1">
    <citation type="submission" date="2020-04" db="EMBL/GenBank/DDBJ databases">
        <title>Perkinsus olseni comparative genomics.</title>
        <authorList>
            <person name="Bogema D.R."/>
        </authorList>
    </citation>
    <scope>NUCLEOTIDE SEQUENCE [LARGE SCALE GENOMIC DNA]</scope>
    <source>
        <strain evidence="6 7">ATCC PRA-207</strain>
    </source>
</reference>
<evidence type="ECO:0000256" key="4">
    <source>
        <dbReference type="ARBA" id="ARBA00023136"/>
    </source>
</evidence>
<name>A0A7J6SFR0_PEROL</name>
<sequence>MSAVKEPEDDTKLNLTFKEKVRYAFEDPTPHSNTFMRVIGIVGAVAAFVSAIIAFISSIVEFSFMPLYRTPLNYCVIVFFIIFSALMLLIEILPGSVASKGVIEDANFLGNFFGRGWFYFVLGIFYVCSGHIICALVGIYLLIVAVIFVTMGAIRYEEARTAEEKEAKDQVIDV</sequence>
<evidence type="ECO:0000256" key="2">
    <source>
        <dbReference type="ARBA" id="ARBA00022692"/>
    </source>
</evidence>
<feature type="transmembrane region" description="Helical" evidence="5">
    <location>
        <begin position="117"/>
        <end position="150"/>
    </location>
</feature>
<comment type="caution">
    <text evidence="6">The sequence shown here is derived from an EMBL/GenBank/DDBJ whole genome shotgun (WGS) entry which is preliminary data.</text>
</comment>